<evidence type="ECO:0000313" key="5">
    <source>
        <dbReference type="Proteomes" id="UP000034112"/>
    </source>
</evidence>
<dbReference type="SUPFAM" id="SSF52266">
    <property type="entry name" value="SGNH hydrolase"/>
    <property type="match status" value="1"/>
</dbReference>
<proteinExistence type="predicted"/>
<dbReference type="Gene3D" id="3.40.50.150">
    <property type="entry name" value="Vaccinia Virus protein VP39"/>
    <property type="match status" value="1"/>
</dbReference>
<gene>
    <name evidence="4" type="ORF">THAR02_05987</name>
</gene>
<dbReference type="InterPro" id="IPR001087">
    <property type="entry name" value="GDSL"/>
</dbReference>
<feature type="domain" description="Ribosomal RNA methyltransferase FtsJ" evidence="3">
    <location>
        <begin position="97"/>
        <end position="269"/>
    </location>
</feature>
<evidence type="ECO:0000256" key="1">
    <source>
        <dbReference type="ARBA" id="ARBA00022801"/>
    </source>
</evidence>
<dbReference type="Proteomes" id="UP000034112">
    <property type="component" value="Unassembled WGS sequence"/>
</dbReference>
<feature type="region of interest" description="Disordered" evidence="2">
    <location>
        <begin position="1"/>
        <end position="25"/>
    </location>
</feature>
<evidence type="ECO:0000259" key="3">
    <source>
        <dbReference type="Pfam" id="PF01728"/>
    </source>
</evidence>
<dbReference type="CDD" id="cd01846">
    <property type="entry name" value="fatty_acyltransferase_like"/>
    <property type="match status" value="1"/>
</dbReference>
<dbReference type="EMBL" id="JOKZ01000173">
    <property type="protein sequence ID" value="KKP01911.1"/>
    <property type="molecule type" value="Genomic_DNA"/>
</dbReference>
<evidence type="ECO:0000313" key="4">
    <source>
        <dbReference type="EMBL" id="KKP01911.1"/>
    </source>
</evidence>
<protein>
    <submittedName>
        <fullName evidence="4">Acetyl esterase</fullName>
    </submittedName>
</protein>
<dbReference type="GO" id="GO:0008168">
    <property type="term" value="F:methyltransferase activity"/>
    <property type="evidence" value="ECO:0007669"/>
    <property type="project" value="InterPro"/>
</dbReference>
<dbReference type="Gene3D" id="3.40.50.1110">
    <property type="entry name" value="SGNH hydrolase"/>
    <property type="match status" value="1"/>
</dbReference>
<dbReference type="SUPFAM" id="SSF53335">
    <property type="entry name" value="S-adenosyl-L-methionine-dependent methyltransferases"/>
    <property type="match status" value="1"/>
</dbReference>
<dbReference type="GO" id="GO:0032259">
    <property type="term" value="P:methylation"/>
    <property type="evidence" value="ECO:0007669"/>
    <property type="project" value="InterPro"/>
</dbReference>
<evidence type="ECO:0000256" key="2">
    <source>
        <dbReference type="SAM" id="MobiDB-lite"/>
    </source>
</evidence>
<comment type="caution">
    <text evidence="4">The sequence shown here is derived from an EMBL/GenBank/DDBJ whole genome shotgun (WGS) entry which is preliminary data.</text>
</comment>
<dbReference type="Pfam" id="PF00657">
    <property type="entry name" value="Lipase_GDSL"/>
    <property type="match status" value="1"/>
</dbReference>
<dbReference type="Pfam" id="PF01728">
    <property type="entry name" value="FtsJ"/>
    <property type="match status" value="1"/>
</dbReference>
<dbReference type="InterPro" id="IPR036514">
    <property type="entry name" value="SGNH_hydro_sf"/>
</dbReference>
<sequence>MTATLLEPTDTIGSLRADPTSTENGPQQLIHKYLLERSRTYCALCDIRQQGWENPTGDQFFQQQRQRADNPSPDGELYFYKMTIAIAKQLNSSTGAFDILQSSDEPSALDMGTAPGGFSATIMESYPKTTLRAITLPLKKGGHSVQFKHKRMKLDLWDINTLAGDMDLTYIPESHPAASTFTVTKLLGHEMFDVVICGCQVTRNQDLREWREHREAVRLQLAQLVIALEHVKSGGTLVAVMHKPEEIHTAELLHIFSKFSEISLFKPKRAHAKPIEAKELWKKQWIDSTLGTADGCANLSKRTADDARKLLDGYGTELVKLGRPIWVTQVAGLKRWLNISSFVTALNAVSLHPKSDFKYLITFGDSYTDNGRLNYYGSHQAHGPPPGVLPAETNVTASGGLTWPQYVRSSTGATLYDYAISGATCDNNNVARWAGFLNANFPSIITDEIPSFKKDRKTALYRGVTASNAVYALWIGTNDLSYTGILSDSQVAGTNITTYINCLWSTFDAIYATGGRRFVLLNLNALQLVGLYRPQSDGGAGDNQFWQNKTLYNQTEYAQKMLEYTTSANTIIDYGVPFNLLVKNRWPGAKVAVFDIHSFITEIYNKPKSFLEPPHNVKGFFHHCDVNGANCVDGPGSLDSYLWYDELHPSNKTDSLIAHEFVQVVSGDSKFGTYWGH</sequence>
<reference evidence="5" key="1">
    <citation type="journal article" date="2015" name="Genome Announc.">
        <title>Draft whole-genome sequence of the biocontrol agent Trichoderma harzianum T6776.</title>
        <authorList>
            <person name="Baroncelli R."/>
            <person name="Piaggeschi G."/>
            <person name="Fiorini L."/>
            <person name="Bertolini E."/>
            <person name="Zapparata A."/>
            <person name="Pe M.E."/>
            <person name="Sarrocco S."/>
            <person name="Vannacci G."/>
        </authorList>
    </citation>
    <scope>NUCLEOTIDE SEQUENCE [LARGE SCALE GENOMIC DNA]</scope>
    <source>
        <strain evidence="5">T6776</strain>
    </source>
</reference>
<organism evidence="4 5">
    <name type="scientific">Trichoderma harzianum</name>
    <name type="common">Hypocrea lixii</name>
    <dbReference type="NCBI Taxonomy" id="5544"/>
    <lineage>
        <taxon>Eukaryota</taxon>
        <taxon>Fungi</taxon>
        <taxon>Dikarya</taxon>
        <taxon>Ascomycota</taxon>
        <taxon>Pezizomycotina</taxon>
        <taxon>Sordariomycetes</taxon>
        <taxon>Hypocreomycetidae</taxon>
        <taxon>Hypocreales</taxon>
        <taxon>Hypocreaceae</taxon>
        <taxon>Trichoderma</taxon>
    </lineage>
</organism>
<dbReference type="AlphaFoldDB" id="A0A0F9X9N7"/>
<dbReference type="GO" id="GO:0016788">
    <property type="term" value="F:hydrolase activity, acting on ester bonds"/>
    <property type="evidence" value="ECO:0007669"/>
    <property type="project" value="InterPro"/>
</dbReference>
<dbReference type="PANTHER" id="PTHR45648:SF22">
    <property type="entry name" value="GDSL LIPASE_ACYLHYDROLASE FAMILY PROTEIN (AFU_ORTHOLOGUE AFUA_4G14700)"/>
    <property type="match status" value="1"/>
</dbReference>
<keyword evidence="1" id="KW-0378">Hydrolase</keyword>
<accession>A0A0F9X9N7</accession>
<dbReference type="InterPro" id="IPR029063">
    <property type="entry name" value="SAM-dependent_MTases_sf"/>
</dbReference>
<dbReference type="OrthoDB" id="1600564at2759"/>
<dbReference type="InterPro" id="IPR051058">
    <property type="entry name" value="GDSL_Est/Lipase"/>
</dbReference>
<dbReference type="PANTHER" id="PTHR45648">
    <property type="entry name" value="GDSL LIPASE/ACYLHYDROLASE FAMILY PROTEIN (AFU_ORTHOLOGUE AFUA_4G14700)"/>
    <property type="match status" value="1"/>
</dbReference>
<dbReference type="InterPro" id="IPR002877">
    <property type="entry name" value="RNA_MeTrfase_FtsJ_dom"/>
</dbReference>
<name>A0A0F9X9N7_TRIHA</name>